<reference evidence="3" key="1">
    <citation type="submission" date="2012-08" db="EMBL/GenBank/DDBJ databases">
        <title>The Genome Sequence of Wuchereria bancrofti.</title>
        <authorList>
            <person name="Nutman T.B."/>
            <person name="Fink D.L."/>
            <person name="Russ C."/>
            <person name="Young S."/>
            <person name="Zeng Q."/>
            <person name="Koehrsen M."/>
            <person name="Alvarado L."/>
            <person name="Berlin A."/>
            <person name="Chapman S.B."/>
            <person name="Chen Z."/>
            <person name="Freedman E."/>
            <person name="Gellesch M."/>
            <person name="Goldberg J."/>
            <person name="Griggs A."/>
            <person name="Gujja S."/>
            <person name="Heilman E.R."/>
            <person name="Heiman D."/>
            <person name="Hepburn T."/>
            <person name="Howarth C."/>
            <person name="Jen D."/>
            <person name="Larson L."/>
            <person name="Lewis B."/>
            <person name="Mehta T."/>
            <person name="Park D."/>
            <person name="Pearson M."/>
            <person name="Roberts A."/>
            <person name="Saif S."/>
            <person name="Shea T."/>
            <person name="Shenoy N."/>
            <person name="Sisk P."/>
            <person name="Stolte C."/>
            <person name="Sykes S."/>
            <person name="Walk T."/>
            <person name="White J."/>
            <person name="Yandava C."/>
            <person name="Haas B."/>
            <person name="Henn M.R."/>
            <person name="Nusbaum C."/>
            <person name="Birren B."/>
        </authorList>
    </citation>
    <scope>NUCLEOTIDE SEQUENCE [LARGE SCALE GENOMIC DNA]</scope>
    <source>
        <strain evidence="3">NA</strain>
    </source>
</reference>
<feature type="compositionally biased region" description="Basic and acidic residues" evidence="1">
    <location>
        <begin position="13"/>
        <end position="28"/>
    </location>
</feature>
<sequence>TDRRTHRHRRRERERQRNGQINRPKERSITGYRQSMVAPPSLLPEHQYSLTYTHTAYTHIHIHTLHELACTYLLTRSHACYVLMCTHIRIRMHIHMCTCMKARSLIHVIHT</sequence>
<dbReference type="EMBL" id="ADBV01009900">
    <property type="protein sequence ID" value="EJW75886.1"/>
    <property type="molecule type" value="Genomic_DNA"/>
</dbReference>
<accession>J9E0X5</accession>
<evidence type="ECO:0000256" key="1">
    <source>
        <dbReference type="SAM" id="MobiDB-lite"/>
    </source>
</evidence>
<comment type="caution">
    <text evidence="2">The sequence shown here is derived from an EMBL/GenBank/DDBJ whole genome shotgun (WGS) entry which is preliminary data.</text>
</comment>
<protein>
    <submittedName>
        <fullName evidence="2">Uncharacterized protein</fullName>
    </submittedName>
</protein>
<gene>
    <name evidence="2" type="ORF">WUBG_13206</name>
</gene>
<dbReference type="Proteomes" id="UP000004810">
    <property type="component" value="Unassembled WGS sequence"/>
</dbReference>
<dbReference type="AlphaFoldDB" id="J9E0X5"/>
<evidence type="ECO:0000313" key="3">
    <source>
        <dbReference type="Proteomes" id="UP000004810"/>
    </source>
</evidence>
<name>J9E0X5_WUCBA</name>
<feature type="compositionally biased region" description="Basic residues" evidence="1">
    <location>
        <begin position="1"/>
        <end position="12"/>
    </location>
</feature>
<proteinExistence type="predicted"/>
<feature type="non-terminal residue" evidence="2">
    <location>
        <position position="1"/>
    </location>
</feature>
<evidence type="ECO:0000313" key="2">
    <source>
        <dbReference type="EMBL" id="EJW75886.1"/>
    </source>
</evidence>
<feature type="region of interest" description="Disordered" evidence="1">
    <location>
        <begin position="1"/>
        <end position="31"/>
    </location>
</feature>
<organism evidence="2 3">
    <name type="scientific">Wuchereria bancrofti</name>
    <dbReference type="NCBI Taxonomy" id="6293"/>
    <lineage>
        <taxon>Eukaryota</taxon>
        <taxon>Metazoa</taxon>
        <taxon>Ecdysozoa</taxon>
        <taxon>Nematoda</taxon>
        <taxon>Chromadorea</taxon>
        <taxon>Rhabditida</taxon>
        <taxon>Spirurina</taxon>
        <taxon>Spiruromorpha</taxon>
        <taxon>Filarioidea</taxon>
        <taxon>Onchocercidae</taxon>
        <taxon>Wuchereria</taxon>
    </lineage>
</organism>